<organism evidence="3 4">
    <name type="scientific">Terrabacter aeriphilus</name>
    <dbReference type="NCBI Taxonomy" id="515662"/>
    <lineage>
        <taxon>Bacteria</taxon>
        <taxon>Bacillati</taxon>
        <taxon>Actinomycetota</taxon>
        <taxon>Actinomycetes</taxon>
        <taxon>Micrococcales</taxon>
        <taxon>Intrasporangiaceae</taxon>
        <taxon>Terrabacter</taxon>
    </lineage>
</organism>
<dbReference type="Pfam" id="PF19516">
    <property type="entry name" value="DUF6049"/>
    <property type="match status" value="1"/>
</dbReference>
<proteinExistence type="predicted"/>
<keyword evidence="2" id="KW-0812">Transmembrane</keyword>
<reference evidence="4" key="1">
    <citation type="journal article" date="2019" name="Int. J. Syst. Evol. Microbiol.">
        <title>The Global Catalogue of Microorganisms (GCM) 10K type strain sequencing project: providing services to taxonomists for standard genome sequencing and annotation.</title>
        <authorList>
            <consortium name="The Broad Institute Genomics Platform"/>
            <consortium name="The Broad Institute Genome Sequencing Center for Infectious Disease"/>
            <person name="Wu L."/>
            <person name="Ma J."/>
        </authorList>
    </citation>
    <scope>NUCLEOTIDE SEQUENCE [LARGE SCALE GENOMIC DNA]</scope>
    <source>
        <strain evidence="4">JCM 17687</strain>
    </source>
</reference>
<feature type="compositionally biased region" description="Low complexity" evidence="1">
    <location>
        <begin position="245"/>
        <end position="256"/>
    </location>
</feature>
<keyword evidence="2" id="KW-1133">Transmembrane helix</keyword>
<accession>A0ABP9J3L7</accession>
<keyword evidence="4" id="KW-1185">Reference proteome</keyword>
<evidence type="ECO:0000313" key="4">
    <source>
        <dbReference type="Proteomes" id="UP001500427"/>
    </source>
</evidence>
<name>A0ABP9J3L7_9MICO</name>
<feature type="region of interest" description="Disordered" evidence="1">
    <location>
        <begin position="227"/>
        <end position="308"/>
    </location>
</feature>
<feature type="compositionally biased region" description="Low complexity" evidence="1">
    <location>
        <begin position="14"/>
        <end position="32"/>
    </location>
</feature>
<dbReference type="EMBL" id="BAABIW010000004">
    <property type="protein sequence ID" value="GAA5017725.1"/>
    <property type="molecule type" value="Genomic_DNA"/>
</dbReference>
<feature type="transmembrane region" description="Helical" evidence="2">
    <location>
        <begin position="716"/>
        <end position="737"/>
    </location>
</feature>
<comment type="caution">
    <text evidence="3">The sequence shown here is derived from an EMBL/GenBank/DDBJ whole genome shotgun (WGS) entry which is preliminary data.</text>
</comment>
<evidence type="ECO:0008006" key="5">
    <source>
        <dbReference type="Google" id="ProtNLM"/>
    </source>
</evidence>
<feature type="region of interest" description="Disordered" evidence="1">
    <location>
        <begin position="1"/>
        <end position="32"/>
    </location>
</feature>
<gene>
    <name evidence="3" type="ORF">GCM10023258_04160</name>
</gene>
<evidence type="ECO:0000256" key="2">
    <source>
        <dbReference type="SAM" id="Phobius"/>
    </source>
</evidence>
<protein>
    <recommendedName>
        <fullName evidence="5">Glycoprotein</fullName>
    </recommendedName>
</protein>
<keyword evidence="2" id="KW-0472">Membrane</keyword>
<dbReference type="InterPro" id="IPR046112">
    <property type="entry name" value="DUF6049"/>
</dbReference>
<sequence>MELSATLAMTHPTSRAAAVPPPQAARSSARPAVTPATDVAVIVLGAMTPTVVRAGTDVTVSGTVTAPLTGPLSGPTLRVVRGDVAVDQRQALDDWAAGRTRADGPTVATTALPTVGAGQTRSFTTTIPWEGLSSAKPFAAVPIAVEVVQEGAKAPTGAVRTFVAWNSRKEYVPLQVATVLPVTLDPDVDLFSRDDPTRQQAWQQAIGAGSRVNRLLTGTSGADVTLAVDPSVLGPTPAASADGQGTPTSSGSPTSETGGGSTPTGAPAAGTSAPGSGAGAPSSGTPTPGATSPPGAATPTAPTTTATAPSEAAVAIARLGDDVVRQLQGRSVWALPYADADVAATVGTDPANVLVRDLVTRATTLTGRLGEPARADVVWPVDGLLPAGRELGIRTLLSGTAVKKPAGIVVDAAAVTRATAYTPTARRVGTGGTRLLASDTRLSALLPKRGAASPVLSVQRYLAESLVLLGERAGTPRSVLVTARRDYDPDAADLSAFLSATASAPWLQTVDAAQLLTDSGDDKAVAATKPAGAVPSAAPRPVLNARRLAQMAEQRDTLLSVSSVLRDGEAFAATYREVLDELASARWRYERGSWMTLSSSVASDVRAATSAIKVVSRNVNLLAESGTLQVTIENGLDYAIEDLRLRLAPNNPRIQVVEQPGPIAIGPASRTNVPVPVTAVAAGSAQLRAYLTTADGTVIGSPAVIEVSANPLDGTIYWVGGTLVGLVLLVGVARAVLRGTSRVDEIADIEAVTAAHQGVGDRGGGDRP</sequence>
<evidence type="ECO:0000313" key="3">
    <source>
        <dbReference type="EMBL" id="GAA5017725.1"/>
    </source>
</evidence>
<dbReference type="Proteomes" id="UP001500427">
    <property type="component" value="Unassembled WGS sequence"/>
</dbReference>
<feature type="compositionally biased region" description="Low complexity" evidence="1">
    <location>
        <begin position="263"/>
        <end position="308"/>
    </location>
</feature>
<evidence type="ECO:0000256" key="1">
    <source>
        <dbReference type="SAM" id="MobiDB-lite"/>
    </source>
</evidence>